<feature type="compositionally biased region" description="Polar residues" evidence="1">
    <location>
        <begin position="35"/>
        <end position="46"/>
    </location>
</feature>
<gene>
    <name evidence="2" type="ORF">J3U88_22470</name>
</gene>
<reference evidence="2" key="1">
    <citation type="submission" date="2021-03" db="EMBL/GenBank/DDBJ databases">
        <authorList>
            <person name="Wang G."/>
        </authorList>
    </citation>
    <scope>NUCLEOTIDE SEQUENCE</scope>
    <source>
        <strain evidence="2">KCTC 12899</strain>
    </source>
</reference>
<evidence type="ECO:0000256" key="1">
    <source>
        <dbReference type="SAM" id="MobiDB-lite"/>
    </source>
</evidence>
<dbReference type="AlphaFoldDB" id="A0A8J7Q688"/>
<comment type="caution">
    <text evidence="2">The sequence shown here is derived from an EMBL/GenBank/DDBJ whole genome shotgun (WGS) entry which is preliminary data.</text>
</comment>
<feature type="region of interest" description="Disordered" evidence="1">
    <location>
        <begin position="1"/>
        <end position="78"/>
    </location>
</feature>
<protein>
    <submittedName>
        <fullName evidence="2">Uncharacterized protein</fullName>
    </submittedName>
</protein>
<keyword evidence="3" id="KW-1185">Reference proteome</keyword>
<evidence type="ECO:0000313" key="2">
    <source>
        <dbReference type="EMBL" id="MBO1321262.1"/>
    </source>
</evidence>
<name>A0A8J7Q688_9BACT</name>
<accession>A0A8J7Q688</accession>
<proteinExistence type="predicted"/>
<sequence>MEPKLPHVRPNASQQRLQVGNEPDGRSTQPPPNAQPSGVSKALSQVRQRRKLPVTNQPSQAWQHGHTRTTGGNTTSRREVLDRTTLLLSESADQSTGIPTFNQPMRRETTKLSQDLVNHINNLANEKGIHKFIETKTNEILSHSKDFQNLNTLLEAHDQLKAGNDVDLKAIKKNVSKKDRKKFRKLRKKPPAQRKQALETIISKNKSKLTPEVHDYRRKLTKEVASKLTNQSPKEQKDLREHTQSAKIEVVGKIISPKQHGIVISSARVTARMGEHFNRLLKRPAQ</sequence>
<dbReference type="EMBL" id="JAFREP010000023">
    <property type="protein sequence ID" value="MBO1321262.1"/>
    <property type="molecule type" value="Genomic_DNA"/>
</dbReference>
<evidence type="ECO:0000313" key="3">
    <source>
        <dbReference type="Proteomes" id="UP000664417"/>
    </source>
</evidence>
<dbReference type="Proteomes" id="UP000664417">
    <property type="component" value="Unassembled WGS sequence"/>
</dbReference>
<dbReference type="RefSeq" id="WP_207861237.1">
    <property type="nucleotide sequence ID" value="NZ_JAFREP010000023.1"/>
</dbReference>
<organism evidence="2 3">
    <name type="scientific">Acanthopleuribacter pedis</name>
    <dbReference type="NCBI Taxonomy" id="442870"/>
    <lineage>
        <taxon>Bacteria</taxon>
        <taxon>Pseudomonadati</taxon>
        <taxon>Acidobacteriota</taxon>
        <taxon>Holophagae</taxon>
        <taxon>Acanthopleuribacterales</taxon>
        <taxon>Acanthopleuribacteraceae</taxon>
        <taxon>Acanthopleuribacter</taxon>
    </lineage>
</organism>